<dbReference type="EMBL" id="PDOB01000003">
    <property type="protein sequence ID" value="PIL41079.1"/>
    <property type="molecule type" value="Genomic_DNA"/>
</dbReference>
<evidence type="ECO:0000313" key="1">
    <source>
        <dbReference type="EMBL" id="PIL41079.1"/>
    </source>
</evidence>
<name>A0A2G8T518_9BURK</name>
<keyword evidence="2" id="KW-1185">Reference proteome</keyword>
<evidence type="ECO:0000313" key="2">
    <source>
        <dbReference type="Proteomes" id="UP000228593"/>
    </source>
</evidence>
<organism evidence="1 2">
    <name type="scientific">Massilia psychrophila</name>
    <dbReference type="NCBI Taxonomy" id="1603353"/>
    <lineage>
        <taxon>Bacteria</taxon>
        <taxon>Pseudomonadati</taxon>
        <taxon>Pseudomonadota</taxon>
        <taxon>Betaproteobacteria</taxon>
        <taxon>Burkholderiales</taxon>
        <taxon>Oxalobacteraceae</taxon>
        <taxon>Telluria group</taxon>
        <taxon>Massilia</taxon>
    </lineage>
</organism>
<dbReference type="Proteomes" id="UP000228593">
    <property type="component" value="Unassembled WGS sequence"/>
</dbReference>
<protein>
    <submittedName>
        <fullName evidence="1">Uncharacterized protein</fullName>
    </submittedName>
</protein>
<dbReference type="AlphaFoldDB" id="A0A2G8T518"/>
<reference evidence="1 2" key="1">
    <citation type="submission" date="2017-10" db="EMBL/GenBank/DDBJ databases">
        <title>Massilia psychrophilum sp. nov., a novel purple-pigmented bacterium isolated from Tianshan glacier, Xinjiang Municipality, China.</title>
        <authorList>
            <person name="Wang H."/>
        </authorList>
    </citation>
    <scope>NUCLEOTIDE SEQUENCE [LARGE SCALE GENOMIC DNA]</scope>
    <source>
        <strain evidence="1 2">JCM 30813</strain>
    </source>
</reference>
<gene>
    <name evidence="1" type="ORF">CR103_02925</name>
</gene>
<proteinExistence type="predicted"/>
<dbReference type="RefSeq" id="WP_099914526.1">
    <property type="nucleotide sequence ID" value="NZ_BMHS01000004.1"/>
</dbReference>
<comment type="caution">
    <text evidence="1">The sequence shown here is derived from an EMBL/GenBank/DDBJ whole genome shotgun (WGS) entry which is preliminary data.</text>
</comment>
<accession>A0A2G8T518</accession>
<sequence length="63" mass="6593">MRLEAANERISKAEAATIEAMAQARKHGEAVFADAAKVEAAKNTVANLTGKLATTLPKAPSKE</sequence>